<dbReference type="Pfam" id="PF14310">
    <property type="entry name" value="Fn3-like"/>
    <property type="match status" value="1"/>
</dbReference>
<dbReference type="InterPro" id="IPR013783">
    <property type="entry name" value="Ig-like_fold"/>
</dbReference>
<gene>
    <name evidence="6" type="ORF">GBAR_LOCUS11616</name>
</gene>
<sequence length="149" mass="16616">MKNRTYRYFEGVPLYPFGYGLSYTSFMYSDLVVTPSEVKAGDNVTVKVTVENVGKLDGYEVTQVYLSWTSPNVAGIAPIRQLVGAQRNFIKSQQSLPLVFTVTAREMQLWTTQWEVLPGAMDVYAGGQQPNQVTKVPSNVLMSSFQVTT</sequence>
<evidence type="ECO:0000259" key="5">
    <source>
        <dbReference type="SMART" id="SM01217"/>
    </source>
</evidence>
<accession>A0AA35WFA0</accession>
<dbReference type="Gene3D" id="2.60.40.10">
    <property type="entry name" value="Immunoglobulins"/>
    <property type="match status" value="1"/>
</dbReference>
<keyword evidence="4" id="KW-0378">Hydrolase</keyword>
<dbReference type="GO" id="GO:0008422">
    <property type="term" value="F:beta-glucosidase activity"/>
    <property type="evidence" value="ECO:0007669"/>
    <property type="project" value="UniProtKB-EC"/>
</dbReference>
<dbReference type="EMBL" id="CASHTH010001743">
    <property type="protein sequence ID" value="CAI8019313.1"/>
    <property type="molecule type" value="Genomic_DNA"/>
</dbReference>
<dbReference type="PANTHER" id="PTHR42715">
    <property type="entry name" value="BETA-GLUCOSIDASE"/>
    <property type="match status" value="1"/>
</dbReference>
<dbReference type="InterPro" id="IPR050288">
    <property type="entry name" value="Cellulose_deg_GH3"/>
</dbReference>
<dbReference type="AlphaFoldDB" id="A0AA35WFA0"/>
<evidence type="ECO:0000256" key="3">
    <source>
        <dbReference type="ARBA" id="ARBA00012744"/>
    </source>
</evidence>
<evidence type="ECO:0000313" key="6">
    <source>
        <dbReference type="EMBL" id="CAI8019313.1"/>
    </source>
</evidence>
<keyword evidence="7" id="KW-1185">Reference proteome</keyword>
<evidence type="ECO:0000256" key="2">
    <source>
        <dbReference type="ARBA" id="ARBA00005336"/>
    </source>
</evidence>
<protein>
    <recommendedName>
        <fullName evidence="3">beta-glucosidase</fullName>
        <ecNumber evidence="3">3.2.1.21</ecNumber>
    </recommendedName>
</protein>
<dbReference type="SMART" id="SM01217">
    <property type="entry name" value="Fn3_like"/>
    <property type="match status" value="1"/>
</dbReference>
<dbReference type="EC" id="3.2.1.21" evidence="3"/>
<dbReference type="InterPro" id="IPR036881">
    <property type="entry name" value="Glyco_hydro_3_C_sf"/>
</dbReference>
<dbReference type="Proteomes" id="UP001174909">
    <property type="component" value="Unassembled WGS sequence"/>
</dbReference>
<comment type="caution">
    <text evidence="6">The sequence shown here is derived from an EMBL/GenBank/DDBJ whole genome shotgun (WGS) entry which is preliminary data.</text>
</comment>
<comment type="catalytic activity">
    <reaction evidence="1">
        <text>Hydrolysis of terminal, non-reducing beta-D-glucosyl residues with release of beta-D-glucose.</text>
        <dbReference type="EC" id="3.2.1.21"/>
    </reaction>
</comment>
<dbReference type="PANTHER" id="PTHR42715:SF14">
    <property type="entry name" value="BETA-GLUCOSIDASE D-RELATED"/>
    <property type="match status" value="1"/>
</dbReference>
<evidence type="ECO:0000256" key="1">
    <source>
        <dbReference type="ARBA" id="ARBA00000448"/>
    </source>
</evidence>
<reference evidence="6" key="1">
    <citation type="submission" date="2023-03" db="EMBL/GenBank/DDBJ databases">
        <authorList>
            <person name="Steffen K."/>
            <person name="Cardenas P."/>
        </authorList>
    </citation>
    <scope>NUCLEOTIDE SEQUENCE</scope>
</reference>
<evidence type="ECO:0000313" key="7">
    <source>
        <dbReference type="Proteomes" id="UP001174909"/>
    </source>
</evidence>
<organism evidence="6 7">
    <name type="scientific">Geodia barretti</name>
    <name type="common">Barrett's horny sponge</name>
    <dbReference type="NCBI Taxonomy" id="519541"/>
    <lineage>
        <taxon>Eukaryota</taxon>
        <taxon>Metazoa</taxon>
        <taxon>Porifera</taxon>
        <taxon>Demospongiae</taxon>
        <taxon>Heteroscleromorpha</taxon>
        <taxon>Tetractinellida</taxon>
        <taxon>Astrophorina</taxon>
        <taxon>Geodiidae</taxon>
        <taxon>Geodia</taxon>
    </lineage>
</organism>
<evidence type="ECO:0000256" key="4">
    <source>
        <dbReference type="ARBA" id="ARBA00022801"/>
    </source>
</evidence>
<dbReference type="InterPro" id="IPR026891">
    <property type="entry name" value="Fn3-like"/>
</dbReference>
<dbReference type="GO" id="GO:0009251">
    <property type="term" value="P:glucan catabolic process"/>
    <property type="evidence" value="ECO:0007669"/>
    <property type="project" value="TreeGrafter"/>
</dbReference>
<name>A0AA35WFA0_GEOBA</name>
<proteinExistence type="inferred from homology"/>
<feature type="domain" description="Fibronectin type III-like" evidence="5">
    <location>
        <begin position="60"/>
        <end position="129"/>
    </location>
</feature>
<dbReference type="Gene3D" id="3.40.50.1700">
    <property type="entry name" value="Glycoside hydrolase family 3 C-terminal domain"/>
    <property type="match status" value="1"/>
</dbReference>
<dbReference type="SUPFAM" id="SSF52279">
    <property type="entry name" value="Beta-D-glucan exohydrolase, C-terminal domain"/>
    <property type="match status" value="1"/>
</dbReference>
<comment type="similarity">
    <text evidence="2">Belongs to the glycosyl hydrolase 3 family.</text>
</comment>